<proteinExistence type="predicted"/>
<feature type="domain" description="Calcineurin-like phosphoesterase" evidence="1">
    <location>
        <begin position="6"/>
        <end position="235"/>
    </location>
</feature>
<protein>
    <recommendedName>
        <fullName evidence="1">Calcineurin-like phosphoesterase domain-containing protein</fullName>
    </recommendedName>
</protein>
<dbReference type="AlphaFoldDB" id="A0A1Q5U197"/>
<dbReference type="InterPro" id="IPR004843">
    <property type="entry name" value="Calcineurin-like_PHP"/>
</dbReference>
<comment type="caution">
    <text evidence="2">The sequence shown here is derived from an EMBL/GenBank/DDBJ whole genome shotgun (WGS) entry which is preliminary data.</text>
</comment>
<name>A0A1Q5U197_9EURO</name>
<evidence type="ECO:0000313" key="3">
    <source>
        <dbReference type="Proteomes" id="UP000186955"/>
    </source>
</evidence>
<dbReference type="GO" id="GO:0016787">
    <property type="term" value="F:hydrolase activity"/>
    <property type="evidence" value="ECO:0007669"/>
    <property type="project" value="InterPro"/>
</dbReference>
<evidence type="ECO:0000313" key="2">
    <source>
        <dbReference type="EMBL" id="OKP06245.1"/>
    </source>
</evidence>
<dbReference type="Proteomes" id="UP000186955">
    <property type="component" value="Unassembled WGS sequence"/>
</dbReference>
<gene>
    <name evidence="2" type="ORF">PENSUB_6235</name>
</gene>
<dbReference type="PANTHER" id="PTHR37844">
    <property type="entry name" value="SER/THR PROTEIN PHOSPHATASE SUPERFAMILY (AFU_ORTHOLOGUE AFUA_1G14840)"/>
    <property type="match status" value="1"/>
</dbReference>
<dbReference type="Pfam" id="PF00149">
    <property type="entry name" value="Metallophos"/>
    <property type="match status" value="1"/>
</dbReference>
<dbReference type="SUPFAM" id="SSF56300">
    <property type="entry name" value="Metallo-dependent phosphatases"/>
    <property type="match status" value="1"/>
</dbReference>
<dbReference type="Gene3D" id="3.60.21.10">
    <property type="match status" value="1"/>
</dbReference>
<dbReference type="PANTHER" id="PTHR37844:SF2">
    <property type="entry name" value="SER_THR PROTEIN PHOSPHATASE SUPERFAMILY (AFU_ORTHOLOGUE AFUA_1G14840)"/>
    <property type="match status" value="1"/>
</dbReference>
<sequence length="271" mass="31086">MVEIQIVSDLHLENPSAYEIFEVTPHAPYLALLGDIGVVEDAGFFTFIETQLAQFQVVFLLLGNHEPWQSTWSKTRLRISEFSDSVKNRRTSNEAAARPLGEFVFLDQTRHDLSPEVTILGCTLWSDVAEEYKERISSGINDFYYISDWNIEDHNSRHRADVAWLNSQVTQIAASEPERKIAIWTHYSPVTADARAVHPKHDNSPLSSGFTTDLSRQECWTNPQVRLWAFGHTHYNTDYTDEMTGKRVFSNQRGYYFAQAAGFDMEKIICI</sequence>
<dbReference type="InterPro" id="IPR029052">
    <property type="entry name" value="Metallo-depent_PP-like"/>
</dbReference>
<accession>A0A1Q5U197</accession>
<evidence type="ECO:0000259" key="1">
    <source>
        <dbReference type="Pfam" id="PF00149"/>
    </source>
</evidence>
<dbReference type="OrthoDB" id="550558at2759"/>
<reference evidence="2 3" key="1">
    <citation type="submission" date="2016-10" db="EMBL/GenBank/DDBJ databases">
        <title>Genome sequence of the ascomycete fungus Penicillium subrubescens.</title>
        <authorList>
            <person name="De Vries R.P."/>
            <person name="Peng M."/>
            <person name="Dilokpimol A."/>
            <person name="Hilden K."/>
            <person name="Makela M.R."/>
            <person name="Grigoriev I."/>
            <person name="Riley R."/>
            <person name="Granchi Z."/>
        </authorList>
    </citation>
    <scope>NUCLEOTIDE SEQUENCE [LARGE SCALE GENOMIC DNA]</scope>
    <source>
        <strain evidence="2 3">CBS 132785</strain>
    </source>
</reference>
<dbReference type="EMBL" id="MNBE01000598">
    <property type="protein sequence ID" value="OKP06245.1"/>
    <property type="molecule type" value="Genomic_DNA"/>
</dbReference>
<organism evidence="2 3">
    <name type="scientific">Penicillium subrubescens</name>
    <dbReference type="NCBI Taxonomy" id="1316194"/>
    <lineage>
        <taxon>Eukaryota</taxon>
        <taxon>Fungi</taxon>
        <taxon>Dikarya</taxon>
        <taxon>Ascomycota</taxon>
        <taxon>Pezizomycotina</taxon>
        <taxon>Eurotiomycetes</taxon>
        <taxon>Eurotiomycetidae</taxon>
        <taxon>Eurotiales</taxon>
        <taxon>Aspergillaceae</taxon>
        <taxon>Penicillium</taxon>
    </lineage>
</organism>
<keyword evidence="3" id="KW-1185">Reference proteome</keyword>